<keyword evidence="12" id="KW-1185">Reference proteome</keyword>
<evidence type="ECO:0000259" key="10">
    <source>
        <dbReference type="Pfam" id="PF00768"/>
    </source>
</evidence>
<dbReference type="RefSeq" id="WP_212520813.1">
    <property type="nucleotide sequence ID" value="NZ_JAGSOH010000095.1"/>
</dbReference>
<dbReference type="PROSITE" id="PS51257">
    <property type="entry name" value="PROKAR_LIPOPROTEIN"/>
    <property type="match status" value="1"/>
</dbReference>
<keyword evidence="6" id="KW-0961">Cell wall biogenesis/degradation</keyword>
<gene>
    <name evidence="11" type="ORF">KDK95_25455</name>
</gene>
<name>A0A941IJP1_9ACTN</name>
<dbReference type="AlphaFoldDB" id="A0A941IJP1"/>
<sequence length="425" mass="43269">MAKRVEGYVGEFGSRRSLIAGLALAILGMLGAACWSLAVGGPGYVPGLTVTAADPHDTDGAQTRLVQTTANRYVYPGSVSLTWPSSGSAAIEVEGMGLLGHDGSMTSQHAIASITKTLTAYVVLRDHPLTATSSGPTITLTSAMAATYSKAIDEDESAVETETGERITERQALEALMLASAGNMADILAIWDKGSIDPFLAAMNRQASALGMTRSHFTDPAGLAASTVSTMGDLLRLAEAVQKMPALTSIVSEDSASVPEAGTVYNVNRDLGSYGIDGIKTGTTAAAGSCLLFSAHITVGGRRLTIIGVVLGMPGSSGIPYTALNAAKALVASAERQIGQATVASTGRSVAALRQGGRTVANLGVADGLDVVGWPGLEYRVEVAGDISASSLTVTQTGGSAASVTIPLIRLAEGTAISEKAAAKR</sequence>
<dbReference type="PANTHER" id="PTHR21581">
    <property type="entry name" value="D-ALANYL-D-ALANINE CARBOXYPEPTIDASE"/>
    <property type="match status" value="1"/>
</dbReference>
<evidence type="ECO:0000313" key="11">
    <source>
        <dbReference type="EMBL" id="MBR7829679.1"/>
    </source>
</evidence>
<evidence type="ECO:0000256" key="3">
    <source>
        <dbReference type="ARBA" id="ARBA00022801"/>
    </source>
</evidence>
<evidence type="ECO:0000256" key="7">
    <source>
        <dbReference type="PIRSR" id="PIRSR618044-1"/>
    </source>
</evidence>
<dbReference type="Proteomes" id="UP000676325">
    <property type="component" value="Unassembled WGS sequence"/>
</dbReference>
<dbReference type="InterPro" id="IPR012338">
    <property type="entry name" value="Beta-lactam/transpept-like"/>
</dbReference>
<keyword evidence="4" id="KW-0133">Cell shape</keyword>
<feature type="binding site" evidence="8">
    <location>
        <position position="280"/>
    </location>
    <ligand>
        <name>substrate</name>
    </ligand>
</feature>
<feature type="domain" description="Peptidase S11 D-alanyl-D-alanine carboxypeptidase A N-terminal" evidence="10">
    <location>
        <begin position="106"/>
        <end position="313"/>
    </location>
</feature>
<dbReference type="Gene3D" id="3.40.710.10">
    <property type="entry name" value="DD-peptidase/beta-lactamase superfamily"/>
    <property type="match status" value="1"/>
</dbReference>
<evidence type="ECO:0000256" key="5">
    <source>
        <dbReference type="ARBA" id="ARBA00022984"/>
    </source>
</evidence>
<feature type="active site" evidence="7">
    <location>
        <position position="180"/>
    </location>
</feature>
<keyword evidence="11" id="KW-0645">Protease</keyword>
<keyword evidence="5" id="KW-0573">Peptidoglycan synthesis</keyword>
<evidence type="ECO:0000256" key="2">
    <source>
        <dbReference type="ARBA" id="ARBA00022729"/>
    </source>
</evidence>
<evidence type="ECO:0000256" key="1">
    <source>
        <dbReference type="ARBA" id="ARBA00007164"/>
    </source>
</evidence>
<dbReference type="PANTHER" id="PTHR21581:SF33">
    <property type="entry name" value="D-ALANYL-D-ALANINE CARBOXYPEPTIDASE DACB"/>
    <property type="match status" value="1"/>
</dbReference>
<dbReference type="GO" id="GO:0009002">
    <property type="term" value="F:serine-type D-Ala-D-Ala carboxypeptidase activity"/>
    <property type="evidence" value="ECO:0007669"/>
    <property type="project" value="InterPro"/>
</dbReference>
<protein>
    <submittedName>
        <fullName evidence="11">D-alanyl-D-alanine carboxypeptidase</fullName>
    </submittedName>
</protein>
<evidence type="ECO:0000313" key="12">
    <source>
        <dbReference type="Proteomes" id="UP000676325"/>
    </source>
</evidence>
<dbReference type="Pfam" id="PF00768">
    <property type="entry name" value="Peptidase_S11"/>
    <property type="match status" value="1"/>
</dbReference>
<dbReference type="InterPro" id="IPR001967">
    <property type="entry name" value="Peptidase_S11_N"/>
</dbReference>
<dbReference type="SUPFAM" id="SSF56601">
    <property type="entry name" value="beta-lactamase/transpeptidase-like"/>
    <property type="match status" value="1"/>
</dbReference>
<keyword evidence="11" id="KW-0121">Carboxypeptidase</keyword>
<dbReference type="PRINTS" id="PR00725">
    <property type="entry name" value="DADACBPTASE1"/>
</dbReference>
<evidence type="ECO:0000256" key="6">
    <source>
        <dbReference type="ARBA" id="ARBA00023316"/>
    </source>
</evidence>
<comment type="similarity">
    <text evidence="1 9">Belongs to the peptidase S11 family.</text>
</comment>
<dbReference type="GO" id="GO:0008360">
    <property type="term" value="P:regulation of cell shape"/>
    <property type="evidence" value="ECO:0007669"/>
    <property type="project" value="UniProtKB-KW"/>
</dbReference>
<dbReference type="InterPro" id="IPR018044">
    <property type="entry name" value="Peptidase_S11"/>
</dbReference>
<evidence type="ECO:0000256" key="9">
    <source>
        <dbReference type="RuleBase" id="RU004016"/>
    </source>
</evidence>
<dbReference type="GO" id="GO:0009252">
    <property type="term" value="P:peptidoglycan biosynthetic process"/>
    <property type="evidence" value="ECO:0007669"/>
    <property type="project" value="UniProtKB-KW"/>
</dbReference>
<keyword evidence="3" id="KW-0378">Hydrolase</keyword>
<comment type="caution">
    <text evidence="11">The sequence shown here is derived from an EMBL/GenBank/DDBJ whole genome shotgun (WGS) entry which is preliminary data.</text>
</comment>
<accession>A0A941IJP1</accession>
<feature type="active site" description="Proton acceptor" evidence="7">
    <location>
        <position position="116"/>
    </location>
</feature>
<evidence type="ECO:0000256" key="4">
    <source>
        <dbReference type="ARBA" id="ARBA00022960"/>
    </source>
</evidence>
<dbReference type="GO" id="GO:0071555">
    <property type="term" value="P:cell wall organization"/>
    <property type="evidence" value="ECO:0007669"/>
    <property type="project" value="UniProtKB-KW"/>
</dbReference>
<dbReference type="GO" id="GO:0006508">
    <property type="term" value="P:proteolysis"/>
    <property type="evidence" value="ECO:0007669"/>
    <property type="project" value="InterPro"/>
</dbReference>
<dbReference type="EMBL" id="JAGSOH010000095">
    <property type="protein sequence ID" value="MBR7829679.1"/>
    <property type="molecule type" value="Genomic_DNA"/>
</dbReference>
<reference evidence="11" key="1">
    <citation type="submission" date="2021-04" db="EMBL/GenBank/DDBJ databases">
        <title>Genome based classification of Actinospica acidithermotolerans sp. nov., an actinobacterium isolated from an Indonesian hot spring.</title>
        <authorList>
            <person name="Kusuma A.B."/>
            <person name="Putra K.E."/>
            <person name="Nafisah S."/>
            <person name="Loh J."/>
            <person name="Nouioui I."/>
            <person name="Goodfellow M."/>
        </authorList>
    </citation>
    <scope>NUCLEOTIDE SEQUENCE</scope>
    <source>
        <strain evidence="11">MGRD01-02</strain>
    </source>
</reference>
<feature type="active site" description="Acyl-ester intermediate" evidence="7">
    <location>
        <position position="113"/>
    </location>
</feature>
<organism evidence="11 12">
    <name type="scientific">Actinospica acidithermotolerans</name>
    <dbReference type="NCBI Taxonomy" id="2828514"/>
    <lineage>
        <taxon>Bacteria</taxon>
        <taxon>Bacillati</taxon>
        <taxon>Actinomycetota</taxon>
        <taxon>Actinomycetes</taxon>
        <taxon>Catenulisporales</taxon>
        <taxon>Actinospicaceae</taxon>
        <taxon>Actinospica</taxon>
    </lineage>
</organism>
<evidence type="ECO:0000256" key="8">
    <source>
        <dbReference type="PIRSR" id="PIRSR618044-2"/>
    </source>
</evidence>
<keyword evidence="2" id="KW-0732">Signal</keyword>
<proteinExistence type="inferred from homology"/>